<name>A0A5C6FJB6_9BACT</name>
<feature type="region of interest" description="Disordered" evidence="1">
    <location>
        <begin position="488"/>
        <end position="518"/>
    </location>
</feature>
<dbReference type="Proteomes" id="UP000318288">
    <property type="component" value="Unassembled WGS sequence"/>
</dbReference>
<proteinExistence type="predicted"/>
<dbReference type="PANTHER" id="PTHR30469:SF33">
    <property type="entry name" value="SLR1207 PROTEIN"/>
    <property type="match status" value="1"/>
</dbReference>
<dbReference type="AlphaFoldDB" id="A0A5C6FJB6"/>
<feature type="compositionally biased region" description="Basic and acidic residues" evidence="1">
    <location>
        <begin position="505"/>
        <end position="518"/>
    </location>
</feature>
<protein>
    <submittedName>
        <fullName evidence="3">Inner membrane protein YiaV</fullName>
    </submittedName>
</protein>
<dbReference type="GO" id="GO:0015562">
    <property type="term" value="F:efflux transmembrane transporter activity"/>
    <property type="evidence" value="ECO:0007669"/>
    <property type="project" value="TreeGrafter"/>
</dbReference>
<keyword evidence="2" id="KW-0472">Membrane</keyword>
<keyword evidence="2" id="KW-1133">Transmembrane helix</keyword>
<evidence type="ECO:0000256" key="2">
    <source>
        <dbReference type="SAM" id="Phobius"/>
    </source>
</evidence>
<dbReference type="SUPFAM" id="SSF111369">
    <property type="entry name" value="HlyD-like secretion proteins"/>
    <property type="match status" value="1"/>
</dbReference>
<organism evidence="3 4">
    <name type="scientific">Rubripirellula tenax</name>
    <dbReference type="NCBI Taxonomy" id="2528015"/>
    <lineage>
        <taxon>Bacteria</taxon>
        <taxon>Pseudomonadati</taxon>
        <taxon>Planctomycetota</taxon>
        <taxon>Planctomycetia</taxon>
        <taxon>Pirellulales</taxon>
        <taxon>Pirellulaceae</taxon>
        <taxon>Rubripirellula</taxon>
    </lineage>
</organism>
<evidence type="ECO:0000256" key="1">
    <source>
        <dbReference type="SAM" id="MobiDB-lite"/>
    </source>
</evidence>
<dbReference type="Gene3D" id="2.40.30.170">
    <property type="match status" value="1"/>
</dbReference>
<evidence type="ECO:0000313" key="3">
    <source>
        <dbReference type="EMBL" id="TWU60187.1"/>
    </source>
</evidence>
<sequence length="518" mass="56044">MAGLNIGPSSPVAPKPWATPETRGECLHTDSASTTPVTPKPPPRSSTHAIVNLIVSAAILGGCFFGYSLLGERKRPTRGKPPKPDGTVVTTAMLLPHQGPVTLSANGVVVPLREIRLATEVAGRVVFQSENLRPGRTVAADEVLVRLDPTEYELEVRRLVTQQAQEAAELAATDVSIENTKQLLSLAKEQLKLAADERARVDSLVQRQAASMSEVDVTKRSELTAKSSLVELENRQRELVAGRELIVQKRAATEVALARAQLDLDRTVIKSPIRGRVVASMVEVESFVGAGASFVTIEDISVVEVRSNLTVDQMFRVWNSIAARPTHPISTHPIDEDVDLIADDQVPPVPATIAYRLGLRTYQWQAVLERIDGVGIDAATRTYPCLFRVDAPEQVTRPLNSASNDGPNRLMRGMFVSVMLKAESRRPLASCPEMAIRPGNRIWINRDGKLHIVPIEVVAREGDRVIIDAEGFLLDDTAAAVVISPVSNPSEGMKLLSSGKPPSKVADESRAANEKAAG</sequence>
<comment type="caution">
    <text evidence="3">The sequence shown here is derived from an EMBL/GenBank/DDBJ whole genome shotgun (WGS) entry which is preliminary data.</text>
</comment>
<gene>
    <name evidence="3" type="primary">yiaV_1</name>
    <name evidence="3" type="ORF">Poly51_04620</name>
</gene>
<feature type="region of interest" description="Disordered" evidence="1">
    <location>
        <begin position="1"/>
        <end position="45"/>
    </location>
</feature>
<accession>A0A5C6FJB6</accession>
<keyword evidence="2" id="KW-0812">Transmembrane</keyword>
<dbReference type="Gene3D" id="1.10.287.470">
    <property type="entry name" value="Helix hairpin bin"/>
    <property type="match status" value="1"/>
</dbReference>
<dbReference type="GO" id="GO:1990281">
    <property type="term" value="C:efflux pump complex"/>
    <property type="evidence" value="ECO:0007669"/>
    <property type="project" value="TreeGrafter"/>
</dbReference>
<dbReference type="EMBL" id="SJPW01000001">
    <property type="protein sequence ID" value="TWU60187.1"/>
    <property type="molecule type" value="Genomic_DNA"/>
</dbReference>
<dbReference type="Gene3D" id="2.40.50.100">
    <property type="match status" value="1"/>
</dbReference>
<dbReference type="PANTHER" id="PTHR30469">
    <property type="entry name" value="MULTIDRUG RESISTANCE PROTEIN MDTA"/>
    <property type="match status" value="1"/>
</dbReference>
<keyword evidence="4" id="KW-1185">Reference proteome</keyword>
<evidence type="ECO:0000313" key="4">
    <source>
        <dbReference type="Proteomes" id="UP000318288"/>
    </source>
</evidence>
<feature type="transmembrane region" description="Helical" evidence="2">
    <location>
        <begin position="49"/>
        <end position="70"/>
    </location>
</feature>
<reference evidence="3 4" key="1">
    <citation type="submission" date="2019-02" db="EMBL/GenBank/DDBJ databases">
        <title>Deep-cultivation of Planctomycetes and their phenomic and genomic characterization uncovers novel biology.</title>
        <authorList>
            <person name="Wiegand S."/>
            <person name="Jogler M."/>
            <person name="Boedeker C."/>
            <person name="Pinto D."/>
            <person name="Vollmers J."/>
            <person name="Rivas-Marin E."/>
            <person name="Kohn T."/>
            <person name="Peeters S.H."/>
            <person name="Heuer A."/>
            <person name="Rast P."/>
            <person name="Oberbeckmann S."/>
            <person name="Bunk B."/>
            <person name="Jeske O."/>
            <person name="Meyerdierks A."/>
            <person name="Storesund J.E."/>
            <person name="Kallscheuer N."/>
            <person name="Luecker S."/>
            <person name="Lage O.M."/>
            <person name="Pohl T."/>
            <person name="Merkel B.J."/>
            <person name="Hornburger P."/>
            <person name="Mueller R.-W."/>
            <person name="Bruemmer F."/>
            <person name="Labrenz M."/>
            <person name="Spormann A.M."/>
            <person name="Op Den Camp H."/>
            <person name="Overmann J."/>
            <person name="Amann R."/>
            <person name="Jetten M.S.M."/>
            <person name="Mascher T."/>
            <person name="Medema M.H."/>
            <person name="Devos D.P."/>
            <person name="Kaster A.-K."/>
            <person name="Ovreas L."/>
            <person name="Rohde M."/>
            <person name="Galperin M.Y."/>
            <person name="Jogler C."/>
        </authorList>
    </citation>
    <scope>NUCLEOTIDE SEQUENCE [LARGE SCALE GENOMIC DNA]</scope>
    <source>
        <strain evidence="3 4">Poly51</strain>
    </source>
</reference>